<dbReference type="eggNOG" id="ENOG5031B8N">
    <property type="taxonomic scope" value="Bacteria"/>
</dbReference>
<proteinExistence type="predicted"/>
<protein>
    <submittedName>
        <fullName evidence="1">Uncharacterized protein</fullName>
    </submittedName>
</protein>
<gene>
    <name evidence="1" type="ORF">SP5_001_00040</name>
</gene>
<reference evidence="1 2" key="1">
    <citation type="submission" date="2014-11" db="EMBL/GenBank/DDBJ databases">
        <title>Whole genome shotgun sequence of Sphingomonas parapaucimobilis NBRC 15100.</title>
        <authorList>
            <person name="Katano-Makiyama Y."/>
            <person name="Hosoyama A."/>
            <person name="Hashimoto M."/>
            <person name="Hosoyama Y."/>
            <person name="Noguchi M."/>
            <person name="Numata M."/>
            <person name="Tsuchikane K."/>
            <person name="Hirakata S."/>
            <person name="Uohara A."/>
            <person name="Shimodaira J."/>
            <person name="Ohji S."/>
            <person name="Ichikawa N."/>
            <person name="Kimura A."/>
            <person name="Yamazoe A."/>
            <person name="Fujita N."/>
        </authorList>
    </citation>
    <scope>NUCLEOTIDE SEQUENCE [LARGE SCALE GENOMIC DNA]</scope>
    <source>
        <strain evidence="1 2">NBRC 15100</strain>
    </source>
</reference>
<organism evidence="1 2">
    <name type="scientific">Sphingomonas parapaucimobilis NBRC 15100</name>
    <dbReference type="NCBI Taxonomy" id="1219049"/>
    <lineage>
        <taxon>Bacteria</taxon>
        <taxon>Pseudomonadati</taxon>
        <taxon>Pseudomonadota</taxon>
        <taxon>Alphaproteobacteria</taxon>
        <taxon>Sphingomonadales</taxon>
        <taxon>Sphingomonadaceae</taxon>
        <taxon>Sphingomonas</taxon>
    </lineage>
</organism>
<dbReference type="Proteomes" id="UP000032305">
    <property type="component" value="Unassembled WGS sequence"/>
</dbReference>
<dbReference type="AlphaFoldDB" id="A0A0A1W2J9"/>
<evidence type="ECO:0000313" key="2">
    <source>
        <dbReference type="Proteomes" id="UP000032305"/>
    </source>
</evidence>
<accession>A0A0A1W2J9</accession>
<comment type="caution">
    <text evidence="1">The sequence shown here is derived from an EMBL/GenBank/DDBJ whole genome shotgun (WGS) entry which is preliminary data.</text>
</comment>
<keyword evidence="2" id="KW-1185">Reference proteome</keyword>
<dbReference type="RefSeq" id="WP_042482270.1">
    <property type="nucleotide sequence ID" value="NZ_BBPI01000001.1"/>
</dbReference>
<evidence type="ECO:0000313" key="1">
    <source>
        <dbReference type="EMBL" id="GAL99305.1"/>
    </source>
</evidence>
<name>A0A0A1W2J9_9SPHN</name>
<sequence>MTTDTLVLSVACIRQPAMAQRPARTLLIGAATLAVRRSFGTYGFDLVADSTTVTDDPAQTIAWLADRLRHPPGRLLLWRAEDIVVPALIECAGTARNAVAAARMLCGLHAALEGEMVDVADAFGGSAATSFDAIAHRAGLPFVPMSANALADAHRNGNHGDIEDHLAARAKATWRLWLDGQPDTGPVRAAAEAWLATPAAEVRS</sequence>
<dbReference type="EMBL" id="BBPI01000001">
    <property type="protein sequence ID" value="GAL99305.1"/>
    <property type="molecule type" value="Genomic_DNA"/>
</dbReference>